<keyword evidence="5" id="KW-0732">Signal</keyword>
<sequence length="503" mass="53837">MMTLPRAAACALTALAVLSLPAALSAADAAAAKHVVLVTTDQEAQLLVAELAQLLAADHRVTAVLYGDLGPEPAPPAATVRLATAESDPGRRLSWLERWERHPLLTPDAVVASRLAGCGALQRTGVLADLRPDLIITTLFLDDACVLALAPDAAVVGLMPSSVGLPWVTQQLGGHYPVSRLPVHGYPLGDGDFYARLGNLWRWWTVTRLTQRQYQVPAAALVGHTDLEAAYERVSAVFVSGDSRLQQDVPCDHRLRFLGCIECARFGDLPKDQQSAVSTAGLLVIRLDHPYTTLPDSFTATLTEGVTGSPLTPMDLSNVTKEGAPRIVRSSAPASDALAHPRARLLVSECSPASVLLAIHFSVPIICIPFTAGQKMAAARAVALGVATQLDRRQLTADALRSAVTTVTSSAGTRRAVRAWADALRHDAVSPAAQLAHHVRHLLLFERAWRRRPAPTLLQYYCLDVLGTALVSGSVALGTVALLFYWVFRVIAARAQPDKDKVE</sequence>
<name>A0A6A4VFM7_AMPAM</name>
<proteinExistence type="inferred from homology"/>
<dbReference type="OrthoDB" id="5835829at2759"/>
<accession>A0A6A4VFM7</accession>
<evidence type="ECO:0000256" key="5">
    <source>
        <dbReference type="SAM" id="SignalP"/>
    </source>
</evidence>
<keyword evidence="3 6" id="KW-0808">Transferase</keyword>
<evidence type="ECO:0000256" key="2">
    <source>
        <dbReference type="ARBA" id="ARBA00022676"/>
    </source>
</evidence>
<evidence type="ECO:0000313" key="7">
    <source>
        <dbReference type="Proteomes" id="UP000440578"/>
    </source>
</evidence>
<keyword evidence="7" id="KW-1185">Reference proteome</keyword>
<keyword evidence="2" id="KW-0328">Glycosyltransferase</keyword>
<dbReference type="AlphaFoldDB" id="A0A6A4VFM7"/>
<evidence type="ECO:0000256" key="1">
    <source>
        <dbReference type="ARBA" id="ARBA00009995"/>
    </source>
</evidence>
<dbReference type="EMBL" id="VIIS01002057">
    <property type="protein sequence ID" value="KAF0289168.1"/>
    <property type="molecule type" value="Genomic_DNA"/>
</dbReference>
<protein>
    <submittedName>
        <fullName evidence="6">UDP-glucuronosyltransferase 1-6</fullName>
    </submittedName>
</protein>
<dbReference type="GO" id="GO:0008194">
    <property type="term" value="F:UDP-glycosyltransferase activity"/>
    <property type="evidence" value="ECO:0007669"/>
    <property type="project" value="InterPro"/>
</dbReference>
<keyword evidence="4" id="KW-0812">Transmembrane</keyword>
<dbReference type="Gene3D" id="3.40.50.2000">
    <property type="entry name" value="Glycogen Phosphorylase B"/>
    <property type="match status" value="2"/>
</dbReference>
<keyword evidence="4" id="KW-1133">Transmembrane helix</keyword>
<feature type="signal peptide" evidence="5">
    <location>
        <begin position="1"/>
        <end position="26"/>
    </location>
</feature>
<reference evidence="6 7" key="1">
    <citation type="submission" date="2019-07" db="EMBL/GenBank/DDBJ databases">
        <title>Draft genome assembly of a fouling barnacle, Amphibalanus amphitrite (Darwin, 1854): The first reference genome for Thecostraca.</title>
        <authorList>
            <person name="Kim W."/>
        </authorList>
    </citation>
    <scope>NUCLEOTIDE SEQUENCE [LARGE SCALE GENOMIC DNA]</scope>
    <source>
        <strain evidence="6">SNU_AA5</strain>
        <tissue evidence="6">Soma without cirri and trophi</tissue>
    </source>
</reference>
<dbReference type="PANTHER" id="PTHR48043:SF145">
    <property type="entry name" value="FI06409P-RELATED"/>
    <property type="match status" value="1"/>
</dbReference>
<dbReference type="Proteomes" id="UP000440578">
    <property type="component" value="Unassembled WGS sequence"/>
</dbReference>
<keyword evidence="4" id="KW-0472">Membrane</keyword>
<dbReference type="InterPro" id="IPR002213">
    <property type="entry name" value="UDP_glucos_trans"/>
</dbReference>
<feature type="chain" id="PRO_5025514864" evidence="5">
    <location>
        <begin position="27"/>
        <end position="503"/>
    </location>
</feature>
<dbReference type="PANTHER" id="PTHR48043">
    <property type="entry name" value="EG:EG0003.4 PROTEIN-RELATED"/>
    <property type="match status" value="1"/>
</dbReference>
<dbReference type="SUPFAM" id="SSF53756">
    <property type="entry name" value="UDP-Glycosyltransferase/glycogen phosphorylase"/>
    <property type="match status" value="1"/>
</dbReference>
<gene>
    <name evidence="6" type="primary">UGT1A6_0</name>
    <name evidence="6" type="ORF">FJT64_012527</name>
</gene>
<dbReference type="Pfam" id="PF00201">
    <property type="entry name" value="UDPGT"/>
    <property type="match status" value="1"/>
</dbReference>
<comment type="caution">
    <text evidence="6">The sequence shown here is derived from an EMBL/GenBank/DDBJ whole genome shotgun (WGS) entry which is preliminary data.</text>
</comment>
<evidence type="ECO:0000256" key="4">
    <source>
        <dbReference type="SAM" id="Phobius"/>
    </source>
</evidence>
<organism evidence="6 7">
    <name type="scientific">Amphibalanus amphitrite</name>
    <name type="common">Striped barnacle</name>
    <name type="synonym">Balanus amphitrite</name>
    <dbReference type="NCBI Taxonomy" id="1232801"/>
    <lineage>
        <taxon>Eukaryota</taxon>
        <taxon>Metazoa</taxon>
        <taxon>Ecdysozoa</taxon>
        <taxon>Arthropoda</taxon>
        <taxon>Crustacea</taxon>
        <taxon>Multicrustacea</taxon>
        <taxon>Cirripedia</taxon>
        <taxon>Thoracica</taxon>
        <taxon>Thoracicalcarea</taxon>
        <taxon>Balanomorpha</taxon>
        <taxon>Balanoidea</taxon>
        <taxon>Balanidae</taxon>
        <taxon>Amphibalaninae</taxon>
        <taxon>Amphibalanus</taxon>
    </lineage>
</organism>
<feature type="transmembrane region" description="Helical" evidence="4">
    <location>
        <begin position="465"/>
        <end position="488"/>
    </location>
</feature>
<comment type="similarity">
    <text evidence="1">Belongs to the UDP-glycosyltransferase family.</text>
</comment>
<evidence type="ECO:0000313" key="6">
    <source>
        <dbReference type="EMBL" id="KAF0289168.1"/>
    </source>
</evidence>
<evidence type="ECO:0000256" key="3">
    <source>
        <dbReference type="ARBA" id="ARBA00022679"/>
    </source>
</evidence>
<dbReference type="InterPro" id="IPR050271">
    <property type="entry name" value="UDP-glycosyltransferase"/>
</dbReference>